<dbReference type="SMART" id="SM00342">
    <property type="entry name" value="HTH_ARAC"/>
    <property type="match status" value="1"/>
</dbReference>
<sequence>MTRPRGNDTPQRGSLAHSGPRTAPRHRIGPDGRRRSAARPGPAHRAGSAPDVETWRDVLRDAIFQLDATPLRPAAPSSYTGWVDIHHFGAVSISDVASDPVRVARTPRLIRRNPVDFYLLLLAVRPSQAAVGTHHNRLRQGDAVLVDSTQPYALTADAFAHYLSIHVPRAAVRRDVGSAPALGRIIPAEDPTLRVLNAVVTELVRGPHGRPPDTLADLGHTVYELLVSTLRTAPETGTWGSGAQLSRRAQLVRMREFVRIHLADPGLSPRALAAAFGVSTRYVDLVFRDGGSSPAGFIRDTRLDEARRRLADPRQRHHSVTSVAWSVGFTDPGVLTRGFRRRYGTTPGEYRRETLAGTAE</sequence>
<dbReference type="SUPFAM" id="SSF46689">
    <property type="entry name" value="Homeodomain-like"/>
    <property type="match status" value="1"/>
</dbReference>
<dbReference type="InterPro" id="IPR018062">
    <property type="entry name" value="HTH_AraC-typ_CS"/>
</dbReference>
<dbReference type="RefSeq" id="WP_345674878.1">
    <property type="nucleotide sequence ID" value="NZ_BAABHS010000005.1"/>
</dbReference>
<feature type="compositionally biased region" description="Low complexity" evidence="4">
    <location>
        <begin position="38"/>
        <end position="50"/>
    </location>
</feature>
<dbReference type="Pfam" id="PF12833">
    <property type="entry name" value="HTH_18"/>
    <property type="match status" value="1"/>
</dbReference>
<proteinExistence type="predicted"/>
<evidence type="ECO:0000313" key="6">
    <source>
        <dbReference type="EMBL" id="GAA4956761.1"/>
    </source>
</evidence>
<reference evidence="7" key="1">
    <citation type="journal article" date="2019" name="Int. J. Syst. Evol. Microbiol.">
        <title>The Global Catalogue of Microorganisms (GCM) 10K type strain sequencing project: providing services to taxonomists for standard genome sequencing and annotation.</title>
        <authorList>
            <consortium name="The Broad Institute Genomics Platform"/>
            <consortium name="The Broad Institute Genome Sequencing Center for Infectious Disease"/>
            <person name="Wu L."/>
            <person name="Ma J."/>
        </authorList>
    </citation>
    <scope>NUCLEOTIDE SEQUENCE [LARGE SCALE GENOMIC DNA]</scope>
    <source>
        <strain evidence="7">JCM 17986</strain>
    </source>
</reference>
<dbReference type="PANTHER" id="PTHR46796:SF6">
    <property type="entry name" value="ARAC SUBFAMILY"/>
    <property type="match status" value="1"/>
</dbReference>
<dbReference type="PROSITE" id="PS00041">
    <property type="entry name" value="HTH_ARAC_FAMILY_1"/>
    <property type="match status" value="1"/>
</dbReference>
<dbReference type="InterPro" id="IPR035418">
    <property type="entry name" value="AraC-bd_2"/>
</dbReference>
<evidence type="ECO:0000259" key="5">
    <source>
        <dbReference type="PROSITE" id="PS01124"/>
    </source>
</evidence>
<dbReference type="PROSITE" id="PS01124">
    <property type="entry name" value="HTH_ARAC_FAMILY_2"/>
    <property type="match status" value="1"/>
</dbReference>
<dbReference type="Pfam" id="PF14525">
    <property type="entry name" value="AraC_binding_2"/>
    <property type="match status" value="1"/>
</dbReference>
<dbReference type="PANTHER" id="PTHR46796">
    <property type="entry name" value="HTH-TYPE TRANSCRIPTIONAL ACTIVATOR RHAS-RELATED"/>
    <property type="match status" value="1"/>
</dbReference>
<feature type="domain" description="HTH araC/xylS-type" evidence="5">
    <location>
        <begin position="252"/>
        <end position="353"/>
    </location>
</feature>
<dbReference type="InterPro" id="IPR009057">
    <property type="entry name" value="Homeodomain-like_sf"/>
</dbReference>
<dbReference type="InterPro" id="IPR018060">
    <property type="entry name" value="HTH_AraC"/>
</dbReference>
<keyword evidence="3" id="KW-0804">Transcription</keyword>
<keyword evidence="1" id="KW-0805">Transcription regulation</keyword>
<evidence type="ECO:0000256" key="1">
    <source>
        <dbReference type="ARBA" id="ARBA00023015"/>
    </source>
</evidence>
<name>A0ABP9H505_9ACTN</name>
<evidence type="ECO:0000256" key="2">
    <source>
        <dbReference type="ARBA" id="ARBA00023125"/>
    </source>
</evidence>
<accession>A0ABP9H505</accession>
<evidence type="ECO:0000313" key="7">
    <source>
        <dbReference type="Proteomes" id="UP001500466"/>
    </source>
</evidence>
<keyword evidence="7" id="KW-1185">Reference proteome</keyword>
<organism evidence="6 7">
    <name type="scientific">Yinghuangia aomiensis</name>
    <dbReference type="NCBI Taxonomy" id="676205"/>
    <lineage>
        <taxon>Bacteria</taxon>
        <taxon>Bacillati</taxon>
        <taxon>Actinomycetota</taxon>
        <taxon>Actinomycetes</taxon>
        <taxon>Kitasatosporales</taxon>
        <taxon>Streptomycetaceae</taxon>
        <taxon>Yinghuangia</taxon>
    </lineage>
</organism>
<evidence type="ECO:0000256" key="3">
    <source>
        <dbReference type="ARBA" id="ARBA00023163"/>
    </source>
</evidence>
<evidence type="ECO:0000256" key="4">
    <source>
        <dbReference type="SAM" id="MobiDB-lite"/>
    </source>
</evidence>
<protein>
    <submittedName>
        <fullName evidence="6">Helix-turn-helix domain-containing protein</fullName>
    </submittedName>
</protein>
<feature type="region of interest" description="Disordered" evidence="4">
    <location>
        <begin position="1"/>
        <end position="52"/>
    </location>
</feature>
<dbReference type="InterPro" id="IPR050204">
    <property type="entry name" value="AraC_XylS_family_regulators"/>
</dbReference>
<keyword evidence="2" id="KW-0238">DNA-binding</keyword>
<comment type="caution">
    <text evidence="6">The sequence shown here is derived from an EMBL/GenBank/DDBJ whole genome shotgun (WGS) entry which is preliminary data.</text>
</comment>
<dbReference type="Gene3D" id="1.10.10.60">
    <property type="entry name" value="Homeodomain-like"/>
    <property type="match status" value="1"/>
</dbReference>
<dbReference type="Proteomes" id="UP001500466">
    <property type="component" value="Unassembled WGS sequence"/>
</dbReference>
<dbReference type="EMBL" id="BAABHS010000005">
    <property type="protein sequence ID" value="GAA4956761.1"/>
    <property type="molecule type" value="Genomic_DNA"/>
</dbReference>
<gene>
    <name evidence="6" type="ORF">GCM10023205_18820</name>
</gene>